<dbReference type="InterPro" id="IPR001138">
    <property type="entry name" value="Zn2Cys6_DnaBD"/>
</dbReference>
<dbReference type="Pfam" id="PF00172">
    <property type="entry name" value="Zn_clus"/>
    <property type="match status" value="1"/>
</dbReference>
<dbReference type="PROSITE" id="PS00463">
    <property type="entry name" value="ZN2_CY6_FUNGAL_1"/>
    <property type="match status" value="1"/>
</dbReference>
<dbReference type="GO" id="GO:0003677">
    <property type="term" value="F:DNA binding"/>
    <property type="evidence" value="ECO:0007669"/>
    <property type="project" value="UniProtKB-KW"/>
</dbReference>
<evidence type="ECO:0000256" key="3">
    <source>
        <dbReference type="ARBA" id="ARBA00023125"/>
    </source>
</evidence>
<dbReference type="CDD" id="cd00067">
    <property type="entry name" value="GAL4"/>
    <property type="match status" value="1"/>
</dbReference>
<evidence type="ECO:0000256" key="4">
    <source>
        <dbReference type="ARBA" id="ARBA00023163"/>
    </source>
</evidence>
<dbReference type="PROSITE" id="PS50048">
    <property type="entry name" value="ZN2_CY6_FUNGAL_2"/>
    <property type="match status" value="1"/>
</dbReference>
<protein>
    <recommendedName>
        <fullName evidence="7">Zn(2)-C6 fungal-type domain-containing protein</fullName>
    </recommendedName>
</protein>
<keyword evidence="5" id="KW-0539">Nucleus</keyword>
<keyword evidence="4" id="KW-0804">Transcription</keyword>
<dbReference type="AlphaFoldDB" id="A0A9W9U2G6"/>
<keyword evidence="9" id="KW-1185">Reference proteome</keyword>
<feature type="compositionally biased region" description="Polar residues" evidence="6">
    <location>
        <begin position="1"/>
        <end position="21"/>
    </location>
</feature>
<keyword evidence="1" id="KW-0479">Metal-binding</keyword>
<keyword evidence="3" id="KW-0238">DNA-binding</keyword>
<dbReference type="Gene3D" id="4.10.240.10">
    <property type="entry name" value="Zn(2)-C6 fungal-type DNA-binding domain"/>
    <property type="match status" value="1"/>
</dbReference>
<dbReference type="SUPFAM" id="SSF57701">
    <property type="entry name" value="Zn2/Cys6 DNA-binding domain"/>
    <property type="match status" value="1"/>
</dbReference>
<dbReference type="InterPro" id="IPR036864">
    <property type="entry name" value="Zn2-C6_fun-type_DNA-bd_sf"/>
</dbReference>
<evidence type="ECO:0000256" key="2">
    <source>
        <dbReference type="ARBA" id="ARBA00023015"/>
    </source>
</evidence>
<evidence type="ECO:0000313" key="9">
    <source>
        <dbReference type="Proteomes" id="UP001147746"/>
    </source>
</evidence>
<dbReference type="PANTHER" id="PTHR47256">
    <property type="entry name" value="ZN(II)2CYS6 TRANSCRIPTION FACTOR (EUROFUNG)-RELATED"/>
    <property type="match status" value="1"/>
</dbReference>
<gene>
    <name evidence="8" type="ORF">N7476_006967</name>
</gene>
<evidence type="ECO:0000256" key="5">
    <source>
        <dbReference type="ARBA" id="ARBA00023242"/>
    </source>
</evidence>
<feature type="domain" description="Zn(2)-C6 fungal-type" evidence="7">
    <location>
        <begin position="44"/>
        <end position="73"/>
    </location>
</feature>
<dbReference type="GO" id="GO:0006351">
    <property type="term" value="P:DNA-templated transcription"/>
    <property type="evidence" value="ECO:0007669"/>
    <property type="project" value="InterPro"/>
</dbReference>
<reference evidence="8" key="1">
    <citation type="submission" date="2022-12" db="EMBL/GenBank/DDBJ databases">
        <authorList>
            <person name="Petersen C."/>
        </authorList>
    </citation>
    <scope>NUCLEOTIDE SEQUENCE</scope>
    <source>
        <strain evidence="8">IBT 21472</strain>
    </source>
</reference>
<dbReference type="Proteomes" id="UP001147746">
    <property type="component" value="Unassembled WGS sequence"/>
</dbReference>
<dbReference type="PANTHER" id="PTHR47256:SF9">
    <property type="entry name" value="ZN(II)2CYS6 TRANSCRIPTION FACTOR (EUROFUNG)"/>
    <property type="match status" value="1"/>
</dbReference>
<dbReference type="GO" id="GO:0008270">
    <property type="term" value="F:zinc ion binding"/>
    <property type="evidence" value="ECO:0007669"/>
    <property type="project" value="InterPro"/>
</dbReference>
<evidence type="ECO:0000256" key="1">
    <source>
        <dbReference type="ARBA" id="ARBA00022723"/>
    </source>
</evidence>
<dbReference type="GO" id="GO:0000981">
    <property type="term" value="F:DNA-binding transcription factor activity, RNA polymerase II-specific"/>
    <property type="evidence" value="ECO:0007669"/>
    <property type="project" value="InterPro"/>
</dbReference>
<comment type="caution">
    <text evidence="8">The sequence shown here is derived from an EMBL/GenBank/DDBJ whole genome shotgun (WGS) entry which is preliminary data.</text>
</comment>
<dbReference type="SMART" id="SM00066">
    <property type="entry name" value="GAL4"/>
    <property type="match status" value="1"/>
</dbReference>
<name>A0A9W9U2G6_9EURO</name>
<evidence type="ECO:0000259" key="7">
    <source>
        <dbReference type="PROSITE" id="PS50048"/>
    </source>
</evidence>
<organism evidence="8 9">
    <name type="scientific">Penicillium atrosanguineum</name>
    <dbReference type="NCBI Taxonomy" id="1132637"/>
    <lineage>
        <taxon>Eukaryota</taxon>
        <taxon>Fungi</taxon>
        <taxon>Dikarya</taxon>
        <taxon>Ascomycota</taxon>
        <taxon>Pezizomycotina</taxon>
        <taxon>Eurotiomycetes</taxon>
        <taxon>Eurotiomycetidae</taxon>
        <taxon>Eurotiales</taxon>
        <taxon>Aspergillaceae</taxon>
        <taxon>Penicillium</taxon>
    </lineage>
</organism>
<feature type="region of interest" description="Disordered" evidence="6">
    <location>
        <begin position="1"/>
        <end position="37"/>
    </location>
</feature>
<sequence length="645" mass="72716">MTEQRTLPSYSPVSESPPNSHHYTKPGSTSSSSSNPFQKRVSTACLACKKSKRKCSGSAPCANCTTFHRTCIFDESLDQRRRVAAKRTADELSYHRDLLDDLFRLVRSADQPTSLVLLDLIRRNASSSELRSYIDRTLSALGSNNGDSDTLAKLEDVKSVISVEDPEPAFRSKVMDIHYLCDEAPVKVPVWPWTSVSDDEGLYFSEFSETYVVPGDISSKGCAFLAEAERLKGELPTQPTLASLQGMLLIYALSRNDDLGYKTLHEAIRMGEALGLVGDRGPRIASEQLSRDMDSSCRRTAWGLFNIDTMVHTGFLRPCLISHVNMPRPEQNQAHDQCVWRPYPTHRETRPSYLSPCFDEACNLSTIARDISRSMFAEERLNFHQFEMHRQSRQVLYERLNRWNELLPEVFEDRFKPPPHAILLKMRYHTLTINLFSCISDQVSTSEAPKTPESPARHTPEFKNNAWEVAQSAARSIAALTRLLRREYGVSRAHHFAMYAINLALFTMLEQESFDLLDPDFLALASAFSVVASRSALGRNLFHIFRQSVRAKAQGNRIRGSDSVTDDLKDLFDEGSLNEGHSRFDGYADGLEKLNQKKKYNGIGEDGQSLQDYPGLGLSDMLDRYESLSLGKDDVLSERHRPSGC</sequence>
<accession>A0A9W9U2G6</accession>
<evidence type="ECO:0000256" key="6">
    <source>
        <dbReference type="SAM" id="MobiDB-lite"/>
    </source>
</evidence>
<reference evidence="8" key="2">
    <citation type="journal article" date="2023" name="IMA Fungus">
        <title>Comparative genomic study of the Penicillium genus elucidates a diverse pangenome and 15 lateral gene transfer events.</title>
        <authorList>
            <person name="Petersen C."/>
            <person name="Sorensen T."/>
            <person name="Nielsen M.R."/>
            <person name="Sondergaard T.E."/>
            <person name="Sorensen J.L."/>
            <person name="Fitzpatrick D.A."/>
            <person name="Frisvad J.C."/>
            <person name="Nielsen K.L."/>
        </authorList>
    </citation>
    <scope>NUCLEOTIDE SEQUENCE</scope>
    <source>
        <strain evidence="8">IBT 21472</strain>
    </source>
</reference>
<evidence type="ECO:0000313" key="8">
    <source>
        <dbReference type="EMBL" id="KAJ5311107.1"/>
    </source>
</evidence>
<dbReference type="InterPro" id="IPR007219">
    <property type="entry name" value="XnlR_reg_dom"/>
</dbReference>
<dbReference type="Pfam" id="PF04082">
    <property type="entry name" value="Fungal_trans"/>
    <property type="match status" value="1"/>
</dbReference>
<proteinExistence type="predicted"/>
<dbReference type="InterPro" id="IPR053187">
    <property type="entry name" value="Notoamide_regulator"/>
</dbReference>
<dbReference type="EMBL" id="JAPZBO010000007">
    <property type="protein sequence ID" value="KAJ5311107.1"/>
    <property type="molecule type" value="Genomic_DNA"/>
</dbReference>
<keyword evidence="2" id="KW-0805">Transcription regulation</keyword>
<dbReference type="CDD" id="cd12148">
    <property type="entry name" value="fungal_TF_MHR"/>
    <property type="match status" value="1"/>
</dbReference>